<dbReference type="Pfam" id="PF00664">
    <property type="entry name" value="ABC_membrane"/>
    <property type="match status" value="2"/>
</dbReference>
<evidence type="ECO:0000259" key="13">
    <source>
        <dbReference type="PROSITE" id="PS50893"/>
    </source>
</evidence>
<evidence type="ECO:0000256" key="6">
    <source>
        <dbReference type="ARBA" id="ARBA00022741"/>
    </source>
</evidence>
<dbReference type="SUPFAM" id="SSF52540">
    <property type="entry name" value="P-loop containing nucleoside triphosphate hydrolases"/>
    <property type="match status" value="2"/>
</dbReference>
<evidence type="ECO:0000256" key="3">
    <source>
        <dbReference type="ARBA" id="ARBA00022448"/>
    </source>
</evidence>
<organism evidence="15 16">
    <name type="scientific">Umbelopsis ramanniana AG</name>
    <dbReference type="NCBI Taxonomy" id="1314678"/>
    <lineage>
        <taxon>Eukaryota</taxon>
        <taxon>Fungi</taxon>
        <taxon>Fungi incertae sedis</taxon>
        <taxon>Mucoromycota</taxon>
        <taxon>Mucoromycotina</taxon>
        <taxon>Umbelopsidomycetes</taxon>
        <taxon>Umbelopsidales</taxon>
        <taxon>Umbelopsidaceae</taxon>
        <taxon>Umbelopsis</taxon>
    </lineage>
</organism>
<evidence type="ECO:0000256" key="7">
    <source>
        <dbReference type="ARBA" id="ARBA00022840"/>
    </source>
</evidence>
<evidence type="ECO:0000256" key="10">
    <source>
        <dbReference type="SAM" id="Coils"/>
    </source>
</evidence>
<keyword evidence="10" id="KW-0175">Coiled coil</keyword>
<evidence type="ECO:0000256" key="12">
    <source>
        <dbReference type="SAM" id="Phobius"/>
    </source>
</evidence>
<dbReference type="InterPro" id="IPR011527">
    <property type="entry name" value="ABC1_TM_dom"/>
</dbReference>
<dbReference type="EMBL" id="MU620942">
    <property type="protein sequence ID" value="KAI8577352.1"/>
    <property type="molecule type" value="Genomic_DNA"/>
</dbReference>
<evidence type="ECO:0000256" key="5">
    <source>
        <dbReference type="ARBA" id="ARBA00022737"/>
    </source>
</evidence>
<keyword evidence="6" id="KW-0547">Nucleotide-binding</keyword>
<accession>A0AAD5HAV7</accession>
<dbReference type="Gene3D" id="1.20.1560.10">
    <property type="entry name" value="ABC transporter type 1, transmembrane domain"/>
    <property type="match status" value="2"/>
</dbReference>
<feature type="transmembrane region" description="Helical" evidence="12">
    <location>
        <begin position="867"/>
        <end position="897"/>
    </location>
</feature>
<dbReference type="InterPro" id="IPR027417">
    <property type="entry name" value="P-loop_NTPase"/>
</dbReference>
<dbReference type="CDD" id="cd18578">
    <property type="entry name" value="ABC_6TM_Pgp_ABCB1_D2_like"/>
    <property type="match status" value="1"/>
</dbReference>
<evidence type="ECO:0000256" key="9">
    <source>
        <dbReference type="ARBA" id="ARBA00023136"/>
    </source>
</evidence>
<dbReference type="RefSeq" id="XP_051442356.1">
    <property type="nucleotide sequence ID" value="XM_051590934.1"/>
</dbReference>
<evidence type="ECO:0000256" key="8">
    <source>
        <dbReference type="ARBA" id="ARBA00022989"/>
    </source>
</evidence>
<sequence length="1312" mass="143823">MASSISRTASVATTKTVSVHLNEKDQETIPMSGVTNDKKDKKSKKDKKDKKEKKEKEPAVSFLTLFRFATPFEKVLIVIATIFSAGVGALQPISIIILGQFLNNMTVALTMSPSEMVDFMHPVIMTFVYMGIGALVGAYVCQCIWVMTGESQTRRIRQRYVHSILRQDMGWFDMADEGSLTTRLASDTNMIQDGISEKFGLFVQGLAQFITGIVIAFVKGWNLAVVILATLPLMGLCAGLMGKYISKYSIMAQNAYADAGSVAEQAFSGIRTVFSFTLAKRFADRYDIQLERAYVVGKKRGLVIGAGFGSFMFILFATYGLAFWYGSQLVMQSKMTGSNVLVVFISMIIGAMSLVQVPPNLAAVSSARGAAYKIFQTIDRVPTIDPDDEGGIKPAKVIGNIEFKNVQFKYPTRPDVTILKNLSLEVKPGMTVAFVGPSGSGKSTSVQLLQRFYDPLSGSVTLDGHDLRELNLRWLRSNIGVVSQEPVLFNMTIKQNLLMGASHEVTEDEVIEACKKANCYNFITQLPQGLDTLVGEHGGMLSGGQKQRIAIARALLKNPAILLLDEATSALDTQSERLVQKALDAASKDRTTIVIAHRLSTIRNADLIVVMQQGDLIEQGTHDELLKLGGVYSELVLKQQINTEKGDDKSDEFELDDRELEKALQEETVNVATAVTDQNEKIAETHIKMADSTENLDGYQMKLLKAKEEKKLLKKQNAPIMKVLKLMRPEWPLMAAGVCGAAVAGTIFPIYALVFSQVIMILTNNAGDLGAIAPGPLEGANLYAFLFVVIGIAALFSFFLQVAAFEVAGERFTKRFRGMLFRSLLKQEVGFYDEDEHSMGALTSRLAVDAANVNEMVTKVWGDVTQVIVTAITGLTIAFVYGWLLTFIILTMAPFILGAASYESRIHRGFESKTKKAYEQSGEVAGEAIKEIRTVAALNKQNHFEGKFDLATEHPHKLAVRKAYMASLGYAGQQSMMLFTNAVAFYAGIRLMSEGKISFTDMFTVMMAVMLTAQGMGRGSVFTSTFAKAKLSALSTFEIIDRVSKIDPDQEGFEIDTANVRGDIAFENVAFRYPARPDIPIFSGEFNLKGKRGQTIALVGPSGCGKSTTIGMLQRWYDAAEGNVKLDDRSVTSYAVSNLRAHQALVGQEPVLFDMTIGENIRYGIQDSQTVTDEMVQEAAEGANIHKFITSLPEGYNTRVGDKGSQLSGGQKQRIAIARALIRKPKLLLLDEATSALDSESEKLVQEAIDKAIIEGGRTTITIAHRLSTIQNADLICVVSNGQIVEQGTHWELLEKNGVYKELVTQQSLQAH</sequence>
<feature type="transmembrane region" description="Helical" evidence="12">
    <location>
        <begin position="731"/>
        <end position="762"/>
    </location>
</feature>
<feature type="domain" description="ABC transmembrane type-1" evidence="14">
    <location>
        <begin position="735"/>
        <end position="1028"/>
    </location>
</feature>
<comment type="similarity">
    <text evidence="2">Belongs to the ABC transporter superfamily. ABCB family. Multidrug resistance exporter (TC 3.A.1.201) subfamily.</text>
</comment>
<dbReference type="InterPro" id="IPR036640">
    <property type="entry name" value="ABC1_TM_sf"/>
</dbReference>
<gene>
    <name evidence="15" type="ORF">K450DRAFT_252781</name>
</gene>
<dbReference type="Pfam" id="PF00005">
    <property type="entry name" value="ABC_tran"/>
    <property type="match status" value="2"/>
</dbReference>
<feature type="transmembrane region" description="Helical" evidence="12">
    <location>
        <begin position="223"/>
        <end position="241"/>
    </location>
</feature>
<dbReference type="GO" id="GO:0015421">
    <property type="term" value="F:ABC-type oligopeptide transporter activity"/>
    <property type="evidence" value="ECO:0007669"/>
    <property type="project" value="TreeGrafter"/>
</dbReference>
<dbReference type="GO" id="GO:0005524">
    <property type="term" value="F:ATP binding"/>
    <property type="evidence" value="ECO:0007669"/>
    <property type="project" value="UniProtKB-KW"/>
</dbReference>
<dbReference type="CDD" id="cd03249">
    <property type="entry name" value="ABC_MTABC3_MDL1_MDL2"/>
    <property type="match status" value="2"/>
</dbReference>
<dbReference type="InterPro" id="IPR003593">
    <property type="entry name" value="AAA+_ATPase"/>
</dbReference>
<dbReference type="GO" id="GO:0090374">
    <property type="term" value="P:oligopeptide export from mitochondrion"/>
    <property type="evidence" value="ECO:0007669"/>
    <property type="project" value="TreeGrafter"/>
</dbReference>
<feature type="transmembrane region" description="Helical" evidence="12">
    <location>
        <begin position="302"/>
        <end position="325"/>
    </location>
</feature>
<feature type="transmembrane region" description="Helical" evidence="12">
    <location>
        <begin position="199"/>
        <end position="217"/>
    </location>
</feature>
<feature type="transmembrane region" description="Helical" evidence="12">
    <location>
        <begin position="122"/>
        <end position="147"/>
    </location>
</feature>
<keyword evidence="9 12" id="KW-0472">Membrane</keyword>
<dbReference type="GO" id="GO:0005743">
    <property type="term" value="C:mitochondrial inner membrane"/>
    <property type="evidence" value="ECO:0007669"/>
    <property type="project" value="TreeGrafter"/>
</dbReference>
<comment type="caution">
    <text evidence="15">The sequence shown here is derived from an EMBL/GenBank/DDBJ whole genome shotgun (WGS) entry which is preliminary data.</text>
</comment>
<feature type="compositionally biased region" description="Low complexity" evidence="11">
    <location>
        <begin position="8"/>
        <end position="19"/>
    </location>
</feature>
<keyword evidence="16" id="KW-1185">Reference proteome</keyword>
<evidence type="ECO:0000256" key="1">
    <source>
        <dbReference type="ARBA" id="ARBA00004141"/>
    </source>
</evidence>
<dbReference type="PROSITE" id="PS50893">
    <property type="entry name" value="ABC_TRANSPORTER_2"/>
    <property type="match status" value="2"/>
</dbReference>
<evidence type="ECO:0000313" key="16">
    <source>
        <dbReference type="Proteomes" id="UP001206595"/>
    </source>
</evidence>
<reference evidence="15" key="1">
    <citation type="submission" date="2021-06" db="EMBL/GenBank/DDBJ databases">
        <authorList>
            <consortium name="DOE Joint Genome Institute"/>
            <person name="Mondo S.J."/>
            <person name="Amses K.R."/>
            <person name="Simmons D.R."/>
            <person name="Longcore J.E."/>
            <person name="Seto K."/>
            <person name="Alves G.H."/>
            <person name="Bonds A.E."/>
            <person name="Quandt C.A."/>
            <person name="Davis W.J."/>
            <person name="Chang Y."/>
            <person name="Letcher P.M."/>
            <person name="Powell M.J."/>
            <person name="Kuo A."/>
            <person name="Labutti K."/>
            <person name="Pangilinan J."/>
            <person name="Andreopoulos W."/>
            <person name="Tritt A."/>
            <person name="Riley R."/>
            <person name="Hundley H."/>
            <person name="Johnson J."/>
            <person name="Lipzen A."/>
            <person name="Barry K."/>
            <person name="Berbee M.L."/>
            <person name="Buchler N.E."/>
            <person name="Grigoriev I.V."/>
            <person name="Spatafora J.W."/>
            <person name="Stajich J.E."/>
            <person name="James T.Y."/>
        </authorList>
    </citation>
    <scope>NUCLEOTIDE SEQUENCE</scope>
    <source>
        <strain evidence="15">AG</strain>
    </source>
</reference>
<evidence type="ECO:0000256" key="2">
    <source>
        <dbReference type="ARBA" id="ARBA00007577"/>
    </source>
</evidence>
<dbReference type="FunFam" id="3.40.50.300:FF:000205">
    <property type="entry name" value="ABC transporter B family member 4"/>
    <property type="match status" value="1"/>
</dbReference>
<evidence type="ECO:0000313" key="15">
    <source>
        <dbReference type="EMBL" id="KAI8577352.1"/>
    </source>
</evidence>
<feature type="domain" description="ABC transmembrane type-1" evidence="14">
    <location>
        <begin position="78"/>
        <end position="366"/>
    </location>
</feature>
<feature type="domain" description="ABC transporter" evidence="13">
    <location>
        <begin position="1064"/>
        <end position="1306"/>
    </location>
</feature>
<keyword evidence="8 12" id="KW-1133">Transmembrane helix</keyword>
<evidence type="ECO:0000256" key="11">
    <source>
        <dbReference type="SAM" id="MobiDB-lite"/>
    </source>
</evidence>
<dbReference type="PROSITE" id="PS50929">
    <property type="entry name" value="ABC_TM1F"/>
    <property type="match status" value="2"/>
</dbReference>
<proteinExistence type="inferred from homology"/>
<dbReference type="FunFam" id="1.20.1560.10:FF:000009">
    <property type="entry name" value="ABC transporter B family member 1"/>
    <property type="match status" value="1"/>
</dbReference>
<dbReference type="Proteomes" id="UP001206595">
    <property type="component" value="Unassembled WGS sequence"/>
</dbReference>
<dbReference type="SUPFAM" id="SSF90123">
    <property type="entry name" value="ABC transporter transmembrane region"/>
    <property type="match status" value="2"/>
</dbReference>
<feature type="transmembrane region" description="Helical" evidence="12">
    <location>
        <begin position="782"/>
        <end position="805"/>
    </location>
</feature>
<evidence type="ECO:0000259" key="14">
    <source>
        <dbReference type="PROSITE" id="PS50929"/>
    </source>
</evidence>
<keyword evidence="3" id="KW-0813">Transport</keyword>
<feature type="transmembrane region" description="Helical" evidence="12">
    <location>
        <begin position="337"/>
        <end position="355"/>
    </location>
</feature>
<reference evidence="15" key="2">
    <citation type="journal article" date="2022" name="Proc. Natl. Acad. Sci. U.S.A.">
        <title>Diploid-dominant life cycles characterize the early evolution of Fungi.</title>
        <authorList>
            <person name="Amses K.R."/>
            <person name="Simmons D.R."/>
            <person name="Longcore J.E."/>
            <person name="Mondo S.J."/>
            <person name="Seto K."/>
            <person name="Jeronimo G.H."/>
            <person name="Bonds A.E."/>
            <person name="Quandt C.A."/>
            <person name="Davis W.J."/>
            <person name="Chang Y."/>
            <person name="Federici B.A."/>
            <person name="Kuo A."/>
            <person name="LaButti K."/>
            <person name="Pangilinan J."/>
            <person name="Andreopoulos W."/>
            <person name="Tritt A."/>
            <person name="Riley R."/>
            <person name="Hundley H."/>
            <person name="Johnson J."/>
            <person name="Lipzen A."/>
            <person name="Barry K."/>
            <person name="Lang B.F."/>
            <person name="Cuomo C.A."/>
            <person name="Buchler N.E."/>
            <person name="Grigoriev I.V."/>
            <person name="Spatafora J.W."/>
            <person name="Stajich J.E."/>
            <person name="James T.Y."/>
        </authorList>
    </citation>
    <scope>NUCLEOTIDE SEQUENCE</scope>
    <source>
        <strain evidence="15">AG</strain>
    </source>
</reference>
<dbReference type="Gene3D" id="3.40.50.300">
    <property type="entry name" value="P-loop containing nucleotide triphosphate hydrolases"/>
    <property type="match status" value="2"/>
</dbReference>
<feature type="region of interest" description="Disordered" evidence="11">
    <location>
        <begin position="1"/>
        <end position="53"/>
    </location>
</feature>
<feature type="domain" description="ABC transporter" evidence="13">
    <location>
        <begin position="401"/>
        <end position="638"/>
    </location>
</feature>
<keyword evidence="5" id="KW-0677">Repeat</keyword>
<dbReference type="FunFam" id="3.40.50.300:FF:000916">
    <property type="entry name" value="ABC transporter B family member 9"/>
    <property type="match status" value="1"/>
</dbReference>
<dbReference type="CDD" id="cd18577">
    <property type="entry name" value="ABC_6TM_Pgp_ABCB1_D1_like"/>
    <property type="match status" value="1"/>
</dbReference>
<dbReference type="PANTHER" id="PTHR43394:SF27">
    <property type="entry name" value="ATP-DEPENDENT TRANSLOCASE ABCB1-LIKE"/>
    <property type="match status" value="1"/>
</dbReference>
<dbReference type="PANTHER" id="PTHR43394">
    <property type="entry name" value="ATP-DEPENDENT PERMEASE MDL1, MITOCHONDRIAL"/>
    <property type="match status" value="1"/>
</dbReference>
<keyword evidence="7" id="KW-0067">ATP-binding</keyword>
<dbReference type="FunFam" id="1.20.1560.10:FF:000018">
    <property type="entry name" value="ATP-binding cassette subfamily B member 11"/>
    <property type="match status" value="1"/>
</dbReference>
<keyword evidence="4 12" id="KW-0812">Transmembrane</keyword>
<feature type="coiled-coil region" evidence="10">
    <location>
        <begin position="689"/>
        <end position="716"/>
    </location>
</feature>
<dbReference type="InterPro" id="IPR003439">
    <property type="entry name" value="ABC_transporter-like_ATP-bd"/>
</dbReference>
<dbReference type="InterPro" id="IPR039421">
    <property type="entry name" value="Type_1_exporter"/>
</dbReference>
<dbReference type="GO" id="GO:0016887">
    <property type="term" value="F:ATP hydrolysis activity"/>
    <property type="evidence" value="ECO:0007669"/>
    <property type="project" value="InterPro"/>
</dbReference>
<protein>
    <submittedName>
        <fullName evidence="15">Uncharacterized protein</fullName>
    </submittedName>
</protein>
<evidence type="ECO:0000256" key="4">
    <source>
        <dbReference type="ARBA" id="ARBA00022692"/>
    </source>
</evidence>
<comment type="subcellular location">
    <subcellularLocation>
        <location evidence="1">Membrane</location>
        <topology evidence="1">Multi-pass membrane protein</topology>
    </subcellularLocation>
</comment>
<dbReference type="InterPro" id="IPR017871">
    <property type="entry name" value="ABC_transporter-like_CS"/>
</dbReference>
<dbReference type="GeneID" id="75916277"/>
<feature type="compositionally biased region" description="Basic residues" evidence="11">
    <location>
        <begin position="41"/>
        <end position="51"/>
    </location>
</feature>
<name>A0AAD5HAV7_UMBRA</name>
<dbReference type="PROSITE" id="PS00211">
    <property type="entry name" value="ABC_TRANSPORTER_1"/>
    <property type="match status" value="2"/>
</dbReference>
<dbReference type="SMART" id="SM00382">
    <property type="entry name" value="AAA"/>
    <property type="match status" value="2"/>
</dbReference>
<feature type="transmembrane region" description="Helical" evidence="12">
    <location>
        <begin position="75"/>
        <end position="102"/>
    </location>
</feature>